<organism evidence="1 2">
    <name type="scientific">Eikenella halliae</name>
    <dbReference type="NCBI Taxonomy" id="1795832"/>
    <lineage>
        <taxon>Bacteria</taxon>
        <taxon>Pseudomonadati</taxon>
        <taxon>Pseudomonadota</taxon>
        <taxon>Betaproteobacteria</taxon>
        <taxon>Neisseriales</taxon>
        <taxon>Neisseriaceae</taxon>
        <taxon>Eikenella</taxon>
    </lineage>
</organism>
<reference evidence="2" key="1">
    <citation type="submission" date="2016-05" db="EMBL/GenBank/DDBJ databases">
        <title>Draft genome of Corynebacterium afermentans subsp. afermentans LCDC 88199T.</title>
        <authorList>
            <person name="Bernier A.-M."/>
            <person name="Bernard K."/>
        </authorList>
    </citation>
    <scope>NUCLEOTIDE SEQUENCE [LARGE SCALE GENOMIC DNA]</scope>
    <source>
        <strain evidence="2">NML130454</strain>
    </source>
</reference>
<gene>
    <name evidence="1" type="ORF">A7Q00_10075</name>
</gene>
<dbReference type="AlphaFoldDB" id="A0A1B6VWI6"/>
<name>A0A1B6VWI6_9NEIS</name>
<dbReference type="EMBL" id="LXSQ01000023">
    <property type="protein sequence ID" value="OAM38615.1"/>
    <property type="molecule type" value="Genomic_DNA"/>
</dbReference>
<dbReference type="Proteomes" id="UP000077726">
    <property type="component" value="Unassembled WGS sequence"/>
</dbReference>
<comment type="caution">
    <text evidence="1">The sequence shown here is derived from an EMBL/GenBank/DDBJ whole genome shotgun (WGS) entry which is preliminary data.</text>
</comment>
<proteinExistence type="predicted"/>
<evidence type="ECO:0000313" key="2">
    <source>
        <dbReference type="Proteomes" id="UP000077726"/>
    </source>
</evidence>
<sequence length="60" mass="6832">MQKPPDIFRAVFIFVCCPGLETQAGHTPPTKGYLKIGQDIFQAARRFAHIICKHTKQRYG</sequence>
<accession>A0A1B6VWI6</accession>
<keyword evidence="2" id="KW-1185">Reference proteome</keyword>
<dbReference type="STRING" id="1795832.A7Q00_10075"/>
<protein>
    <submittedName>
        <fullName evidence="1">Uncharacterized protein</fullName>
    </submittedName>
</protein>
<evidence type="ECO:0000313" key="1">
    <source>
        <dbReference type="EMBL" id="OAM38615.1"/>
    </source>
</evidence>